<gene>
    <name evidence="10" type="ORF">ACFS7Z_16040</name>
</gene>
<dbReference type="EC" id="2.7.13.3" evidence="2"/>
<dbReference type="SMART" id="SM00387">
    <property type="entry name" value="HATPase_c"/>
    <property type="match status" value="1"/>
</dbReference>
<dbReference type="InterPro" id="IPR005467">
    <property type="entry name" value="His_kinase_dom"/>
</dbReference>
<dbReference type="PROSITE" id="PS50112">
    <property type="entry name" value="PAS"/>
    <property type="match status" value="2"/>
</dbReference>
<dbReference type="SUPFAM" id="SSF55874">
    <property type="entry name" value="ATPase domain of HSP90 chaperone/DNA topoisomerase II/histidine kinase"/>
    <property type="match status" value="1"/>
</dbReference>
<dbReference type="NCBIfam" id="TIGR00229">
    <property type="entry name" value="sensory_box"/>
    <property type="match status" value="2"/>
</dbReference>
<dbReference type="Gene3D" id="3.30.450.20">
    <property type="entry name" value="PAS domain"/>
    <property type="match status" value="5"/>
</dbReference>
<dbReference type="InterPro" id="IPR035965">
    <property type="entry name" value="PAS-like_dom_sf"/>
</dbReference>
<dbReference type="InterPro" id="IPR000700">
    <property type="entry name" value="PAS-assoc_C"/>
</dbReference>
<dbReference type="Pfam" id="PF02518">
    <property type="entry name" value="HATPase_c"/>
    <property type="match status" value="1"/>
</dbReference>
<dbReference type="PANTHER" id="PTHR43304">
    <property type="entry name" value="PHYTOCHROME-LIKE PROTEIN CPH1"/>
    <property type="match status" value="1"/>
</dbReference>
<evidence type="ECO:0000256" key="1">
    <source>
        <dbReference type="ARBA" id="ARBA00000085"/>
    </source>
</evidence>
<evidence type="ECO:0000259" key="7">
    <source>
        <dbReference type="PROSITE" id="PS50109"/>
    </source>
</evidence>
<keyword evidence="3" id="KW-0597">Phosphoprotein</keyword>
<dbReference type="CDD" id="cd00130">
    <property type="entry name" value="PAS"/>
    <property type="match status" value="4"/>
</dbReference>
<dbReference type="CDD" id="cd00075">
    <property type="entry name" value="HATPase"/>
    <property type="match status" value="1"/>
</dbReference>
<keyword evidence="6" id="KW-0175">Coiled coil</keyword>
<dbReference type="EMBL" id="JBHUOX010000012">
    <property type="protein sequence ID" value="MFD3001885.1"/>
    <property type="molecule type" value="Genomic_DNA"/>
</dbReference>
<evidence type="ECO:0000256" key="6">
    <source>
        <dbReference type="SAM" id="Coils"/>
    </source>
</evidence>
<keyword evidence="4" id="KW-0808">Transferase</keyword>
<feature type="coiled-coil region" evidence="6">
    <location>
        <begin position="770"/>
        <end position="797"/>
    </location>
</feature>
<organism evidence="10 11">
    <name type="scientific">Pontibacter toksunensis</name>
    <dbReference type="NCBI Taxonomy" id="1332631"/>
    <lineage>
        <taxon>Bacteria</taxon>
        <taxon>Pseudomonadati</taxon>
        <taxon>Bacteroidota</taxon>
        <taxon>Cytophagia</taxon>
        <taxon>Cytophagales</taxon>
        <taxon>Hymenobacteraceae</taxon>
        <taxon>Pontibacter</taxon>
    </lineage>
</organism>
<dbReference type="InterPro" id="IPR000014">
    <property type="entry name" value="PAS"/>
</dbReference>
<evidence type="ECO:0000259" key="9">
    <source>
        <dbReference type="PROSITE" id="PS50113"/>
    </source>
</evidence>
<dbReference type="CDD" id="cd00082">
    <property type="entry name" value="HisKA"/>
    <property type="match status" value="1"/>
</dbReference>
<dbReference type="InterPro" id="IPR003594">
    <property type="entry name" value="HATPase_dom"/>
</dbReference>
<evidence type="ECO:0000259" key="8">
    <source>
        <dbReference type="PROSITE" id="PS50112"/>
    </source>
</evidence>
<dbReference type="InterPro" id="IPR003661">
    <property type="entry name" value="HisK_dim/P_dom"/>
</dbReference>
<dbReference type="Gene3D" id="3.30.565.10">
    <property type="entry name" value="Histidine kinase-like ATPase, C-terminal domain"/>
    <property type="match status" value="1"/>
</dbReference>
<dbReference type="Pfam" id="PF13426">
    <property type="entry name" value="PAS_9"/>
    <property type="match status" value="1"/>
</dbReference>
<dbReference type="RefSeq" id="WP_377486600.1">
    <property type="nucleotide sequence ID" value="NZ_JBHUOX010000012.1"/>
</dbReference>
<dbReference type="SMART" id="SM00091">
    <property type="entry name" value="PAS"/>
    <property type="match status" value="5"/>
</dbReference>
<dbReference type="Proteomes" id="UP001597641">
    <property type="component" value="Unassembled WGS sequence"/>
</dbReference>
<proteinExistence type="predicted"/>
<dbReference type="InterPro" id="IPR013656">
    <property type="entry name" value="PAS_4"/>
</dbReference>
<dbReference type="PROSITE" id="PS50109">
    <property type="entry name" value="HIS_KIN"/>
    <property type="match status" value="1"/>
</dbReference>
<dbReference type="PANTHER" id="PTHR43304:SF1">
    <property type="entry name" value="PAC DOMAIN-CONTAINING PROTEIN"/>
    <property type="match status" value="1"/>
</dbReference>
<accession>A0ABW6BX03</accession>
<comment type="caution">
    <text evidence="10">The sequence shown here is derived from an EMBL/GenBank/DDBJ whole genome shotgun (WGS) entry which is preliminary data.</text>
</comment>
<name>A0ABW6BX03_9BACT</name>
<evidence type="ECO:0000313" key="11">
    <source>
        <dbReference type="Proteomes" id="UP001597641"/>
    </source>
</evidence>
<dbReference type="Gene3D" id="1.10.287.130">
    <property type="match status" value="1"/>
</dbReference>
<dbReference type="SUPFAM" id="SSF55785">
    <property type="entry name" value="PYP-like sensor domain (PAS domain)"/>
    <property type="match status" value="5"/>
</dbReference>
<dbReference type="PROSITE" id="PS50113">
    <property type="entry name" value="PAC"/>
    <property type="match status" value="1"/>
</dbReference>
<feature type="domain" description="PAS" evidence="8">
    <location>
        <begin position="497"/>
        <end position="567"/>
    </location>
</feature>
<sequence>MTKAATPLPQLLQLFETVPDLYLILSPDFTILTASNAYLKATLTEREDIQGKSVFDAFPENPALAQSDSTTRLRDSLEWVLQHKLTHQLGHIRYDVPQPEPSGGFEEKYWHASHTPVFDSEGDIQYIIQKVVDNTELYKSELRLKDYSQQLELLSGQQAVTSAELLTARNEAVLQREKLYNIFMQVPAMICILDGPDHVFKLVNPPYQRVVGDRPLLGKPIAEAMPELQGQPIFGLLDRVYQTGVSVHAHEMKVQLDHDNTGGLGNNFYNFTYQPIRNLEGVVDSILVFAYEVTDLVESRLKVEQREKDLQLLNEQLATANEEIRAANEELSETHLALQELNHELEERVADRTKQLQSSKAETEAKRNLLHNLFMQAPAPIVILDGPDMVFELVNPAYQQIFPGRVLLGKALLQALPEIAGSPIPGILKKVYQTGENFVAQELPLMLSRHEGAPPEEIYWTFTYQARRNENGDVDGVLVFAHEVTEQVKARQVVEHNAKRMQLITDALPVLIGYLDKEERYQFTNQAYEAWFGTDPNNLLGRPIRDVIGEKAYQGVKGYIDRALAGERLDFESRMPYWEDFVKHIRTSYVPDIRQGEVAGFYSLVSDITEQVEARQQIEEREKEAQALASELKAANEDLSRSVEAYKSLSQEQQQLVALVENSSDFIGLATPEGKGLYINQAGLDLVGLEKSQVKEVSVVDFFYKEDKSFVSEFILPILLEKGSWAGELRFRHFQTGESIPVYYNCFSIKDPQTGKLLGLATITIDITERKEQEAELKALTTKLARTNEDLRTANKQLTRTNVDLDNFIYAASHDLKAPIFNIEGLLQILIDSLPPDTLAAQGLEEVRDMIEHSITRFKRTIDHLTEVTKLQKENNQDAVVVKISDVIEEVKLDLAPQLNAMNAELEIKVDGCSQICFSEKNLRSVVYNLISNAIKYSSPERKPKVQVTCSKEEDYAVLSVRDNGLGMDLTKKNKLFSMFGRLHDHVEGSGVGLYMVKKIVENADGHIEVESEIGVGSTFKIYFKT</sequence>
<keyword evidence="5" id="KW-0418">Kinase</keyword>
<feature type="domain" description="PAC" evidence="9">
    <location>
        <begin position="725"/>
        <end position="779"/>
    </location>
</feature>
<dbReference type="SMART" id="SM00388">
    <property type="entry name" value="HisKA"/>
    <property type="match status" value="1"/>
</dbReference>
<feature type="coiled-coil region" evidence="6">
    <location>
        <begin position="611"/>
        <end position="652"/>
    </location>
</feature>
<dbReference type="InterPro" id="IPR052162">
    <property type="entry name" value="Sensor_kinase/Photoreceptor"/>
</dbReference>
<dbReference type="Pfam" id="PF08448">
    <property type="entry name" value="PAS_4"/>
    <property type="match status" value="4"/>
</dbReference>
<dbReference type="InterPro" id="IPR036890">
    <property type="entry name" value="HATPase_C_sf"/>
</dbReference>
<reference evidence="11" key="1">
    <citation type="journal article" date="2019" name="Int. J. Syst. Evol. Microbiol.">
        <title>The Global Catalogue of Microorganisms (GCM) 10K type strain sequencing project: providing services to taxonomists for standard genome sequencing and annotation.</title>
        <authorList>
            <consortium name="The Broad Institute Genomics Platform"/>
            <consortium name="The Broad Institute Genome Sequencing Center for Infectious Disease"/>
            <person name="Wu L."/>
            <person name="Ma J."/>
        </authorList>
    </citation>
    <scope>NUCLEOTIDE SEQUENCE [LARGE SCALE GENOMIC DNA]</scope>
    <source>
        <strain evidence="11">KCTC 23984</strain>
    </source>
</reference>
<feature type="domain" description="PAS" evidence="8">
    <location>
        <begin position="652"/>
        <end position="723"/>
    </location>
</feature>
<evidence type="ECO:0000256" key="3">
    <source>
        <dbReference type="ARBA" id="ARBA00022553"/>
    </source>
</evidence>
<dbReference type="InterPro" id="IPR004358">
    <property type="entry name" value="Sig_transdc_His_kin-like_C"/>
</dbReference>
<dbReference type="PRINTS" id="PR00344">
    <property type="entry name" value="BCTRLSENSOR"/>
</dbReference>
<dbReference type="SUPFAM" id="SSF47384">
    <property type="entry name" value="Homodimeric domain of signal transducing histidine kinase"/>
    <property type="match status" value="1"/>
</dbReference>
<comment type="catalytic activity">
    <reaction evidence="1">
        <text>ATP + protein L-histidine = ADP + protein N-phospho-L-histidine.</text>
        <dbReference type="EC" id="2.7.13.3"/>
    </reaction>
</comment>
<protein>
    <recommendedName>
        <fullName evidence="2">histidine kinase</fullName>
        <ecNumber evidence="2">2.7.13.3</ecNumber>
    </recommendedName>
</protein>
<evidence type="ECO:0000256" key="4">
    <source>
        <dbReference type="ARBA" id="ARBA00022679"/>
    </source>
</evidence>
<evidence type="ECO:0000256" key="2">
    <source>
        <dbReference type="ARBA" id="ARBA00012438"/>
    </source>
</evidence>
<keyword evidence="11" id="KW-1185">Reference proteome</keyword>
<dbReference type="InterPro" id="IPR036097">
    <property type="entry name" value="HisK_dim/P_sf"/>
</dbReference>
<evidence type="ECO:0000256" key="5">
    <source>
        <dbReference type="ARBA" id="ARBA00022777"/>
    </source>
</evidence>
<feature type="domain" description="Histidine kinase" evidence="7">
    <location>
        <begin position="811"/>
        <end position="1026"/>
    </location>
</feature>
<feature type="coiled-coil region" evidence="6">
    <location>
        <begin position="296"/>
        <end position="362"/>
    </location>
</feature>
<evidence type="ECO:0000313" key="10">
    <source>
        <dbReference type="EMBL" id="MFD3001885.1"/>
    </source>
</evidence>